<dbReference type="RefSeq" id="XP_016617197.1">
    <property type="nucleotide sequence ID" value="XM_016766899.1"/>
</dbReference>
<dbReference type="HOGENOM" id="CLU_408821_0_0_1"/>
<accession>A0A0D2HBE3</accession>
<evidence type="ECO:0000256" key="1">
    <source>
        <dbReference type="SAM" id="Coils"/>
    </source>
</evidence>
<dbReference type="AlphaFoldDB" id="A0A0D2HBE3"/>
<dbReference type="Pfam" id="PF26082">
    <property type="entry name" value="zf-C2H2_AcuF"/>
    <property type="match status" value="1"/>
</dbReference>
<feature type="region of interest" description="Disordered" evidence="2">
    <location>
        <begin position="571"/>
        <end position="591"/>
    </location>
</feature>
<dbReference type="InterPro" id="IPR058925">
    <property type="entry name" value="zf-C2H2_AcuF"/>
</dbReference>
<keyword evidence="1" id="KW-0175">Coiled coil</keyword>
<evidence type="ECO:0000259" key="4">
    <source>
        <dbReference type="Pfam" id="PF26082"/>
    </source>
</evidence>
<dbReference type="PANTHER" id="PTHR35391:SF7">
    <property type="entry name" value="C2H2-TYPE DOMAIN-CONTAINING PROTEIN"/>
    <property type="match status" value="1"/>
</dbReference>
<proteinExistence type="predicted"/>
<sequence length="672" mass="76842">MASASISTELLERLKSFNGLLARDDLFKSSSGIPKCVWNDELGRLRVWAANIGAHQKDQSSLDYRLRNASHIKSEIINLLQSLKMTLQDLEEILVEFNEKCRADDDDDDGREAEVAEIFNDMVQVITNLYRMSILVRQPSQQDRFLRYQKDDAAGYEPFDRNHVREKFPDADSIVVDRLGRAISNRCRHLKALARHRAKLGKGISHVHVETHDGVSTVISGTLATDYDDRGPIAKLESESVSGESTTSYAASFLVGKKSIRVPLPLMGYGNEQQFECPYCFLITTTNSRKSWARHVFRDLMPYICIFPDCSTPSKIKIERHLAEHLEELALFALPPDMQDDDEDREDDNDDQKNHFSTAGSDISSHSDDGDLPHEDPAGSVKSNKPHSPVEGVKGDFALPKPQLLDSDDMSLQCERQPHIARPAVPRSSSVRSLPTTSFIDNQAFFAQFMEAEGLKARAVAPPESKFSFLTLQDPAGWLCSFPLIINHANHQETLKAVANGRYYLIGSNDEIISPETWESIVKPDTLIRLRFNEQNLVPEAPDRDEDRGRDKRDERRNEWYEDRKDLRERSPRYRYENRPSGPSILVQAGKEYPDQLTLVVDRKPDRSERDIKEEIRKLEAERRELGRERQYERDGGGSSRLFRDRTPSPRGEVIIERRREEVLEVKKRLDR</sequence>
<feature type="region of interest" description="Disordered" evidence="2">
    <location>
        <begin position="334"/>
        <end position="402"/>
    </location>
</feature>
<feature type="region of interest" description="Disordered" evidence="2">
    <location>
        <begin position="627"/>
        <end position="651"/>
    </location>
</feature>
<organism evidence="5 6">
    <name type="scientific">Cladophialophora bantiana (strain ATCC 10958 / CBS 173.52 / CDC B-1940 / NIH 8579)</name>
    <name type="common">Xylohypha bantiana</name>
    <dbReference type="NCBI Taxonomy" id="1442370"/>
    <lineage>
        <taxon>Eukaryota</taxon>
        <taxon>Fungi</taxon>
        <taxon>Dikarya</taxon>
        <taxon>Ascomycota</taxon>
        <taxon>Pezizomycotina</taxon>
        <taxon>Eurotiomycetes</taxon>
        <taxon>Chaetothyriomycetidae</taxon>
        <taxon>Chaetothyriales</taxon>
        <taxon>Herpotrichiellaceae</taxon>
        <taxon>Cladophialophora</taxon>
    </lineage>
</organism>
<evidence type="ECO:0000313" key="5">
    <source>
        <dbReference type="EMBL" id="KIW90528.1"/>
    </source>
</evidence>
<feature type="domain" description="Ubiquitin-like" evidence="3">
    <location>
        <begin position="484"/>
        <end position="531"/>
    </location>
</feature>
<dbReference type="PANTHER" id="PTHR35391">
    <property type="entry name" value="C2H2-TYPE DOMAIN-CONTAINING PROTEIN-RELATED"/>
    <property type="match status" value="1"/>
</dbReference>
<evidence type="ECO:0000313" key="6">
    <source>
        <dbReference type="Proteomes" id="UP000053789"/>
    </source>
</evidence>
<evidence type="ECO:0000259" key="3">
    <source>
        <dbReference type="Pfam" id="PF22893"/>
    </source>
</evidence>
<feature type="domain" description="Oxidoreductase acuF-like C2H2 type zinc-finger" evidence="4">
    <location>
        <begin position="273"/>
        <end position="300"/>
    </location>
</feature>
<reference evidence="5" key="1">
    <citation type="submission" date="2015-01" db="EMBL/GenBank/DDBJ databases">
        <title>The Genome Sequence of Cladophialophora bantiana CBS 173.52.</title>
        <authorList>
            <consortium name="The Broad Institute Genomics Platform"/>
            <person name="Cuomo C."/>
            <person name="de Hoog S."/>
            <person name="Gorbushina A."/>
            <person name="Stielow B."/>
            <person name="Teixiera M."/>
            <person name="Abouelleil A."/>
            <person name="Chapman S.B."/>
            <person name="Priest M."/>
            <person name="Young S.K."/>
            <person name="Wortman J."/>
            <person name="Nusbaum C."/>
            <person name="Birren B."/>
        </authorList>
    </citation>
    <scope>NUCLEOTIDE SEQUENCE [LARGE SCALE GENOMIC DNA]</scope>
    <source>
        <strain evidence="5">CBS 173.52</strain>
    </source>
</reference>
<feature type="compositionally biased region" description="Basic and acidic residues" evidence="2">
    <location>
        <begin position="365"/>
        <end position="377"/>
    </location>
</feature>
<feature type="compositionally biased region" description="Acidic residues" evidence="2">
    <location>
        <begin position="338"/>
        <end position="350"/>
    </location>
</feature>
<gene>
    <name evidence="5" type="ORF">Z519_09175</name>
</gene>
<dbReference type="Pfam" id="PF22893">
    <property type="entry name" value="ULD_2"/>
    <property type="match status" value="1"/>
</dbReference>
<keyword evidence="6" id="KW-1185">Reference proteome</keyword>
<feature type="coiled-coil region" evidence="1">
    <location>
        <begin position="73"/>
        <end position="100"/>
    </location>
</feature>
<dbReference type="Proteomes" id="UP000053789">
    <property type="component" value="Unassembled WGS sequence"/>
</dbReference>
<dbReference type="EMBL" id="KN846993">
    <property type="protein sequence ID" value="KIW90528.1"/>
    <property type="molecule type" value="Genomic_DNA"/>
</dbReference>
<name>A0A0D2HBE3_CLAB1</name>
<dbReference type="InterPro" id="IPR054464">
    <property type="entry name" value="ULD_fung"/>
</dbReference>
<dbReference type="GeneID" id="27702103"/>
<dbReference type="VEuPathDB" id="FungiDB:Z519_09175"/>
<evidence type="ECO:0000256" key="2">
    <source>
        <dbReference type="SAM" id="MobiDB-lite"/>
    </source>
</evidence>
<protein>
    <submittedName>
        <fullName evidence="5">Uncharacterized protein</fullName>
    </submittedName>
</protein>
<dbReference type="OrthoDB" id="6133115at2759"/>